<dbReference type="Pfam" id="PF04551">
    <property type="entry name" value="GcpE"/>
    <property type="match status" value="1"/>
</dbReference>
<evidence type="ECO:0000256" key="2">
    <source>
        <dbReference type="ARBA" id="ARBA00022485"/>
    </source>
</evidence>
<dbReference type="GO" id="GO:0019288">
    <property type="term" value="P:isopentenyl diphosphate biosynthetic process, methylerythritol 4-phosphate pathway"/>
    <property type="evidence" value="ECO:0007669"/>
    <property type="project" value="TreeGrafter"/>
</dbReference>
<dbReference type="AlphaFoldDB" id="A0A383DHE2"/>
<keyword evidence="2" id="KW-0408">Iron</keyword>
<dbReference type="Gene3D" id="3.20.20.20">
    <property type="entry name" value="Dihydropteroate synthase-like"/>
    <property type="match status" value="1"/>
</dbReference>
<dbReference type="GO" id="GO:0016114">
    <property type="term" value="P:terpenoid biosynthetic process"/>
    <property type="evidence" value="ECO:0007669"/>
    <property type="project" value="InterPro"/>
</dbReference>
<keyword evidence="2" id="KW-0479">Metal-binding</keyword>
<accession>A0A383DHE2</accession>
<keyword evidence="2" id="KW-0004">4Fe-4S</keyword>
<dbReference type="PANTHER" id="PTHR30454:SF0">
    <property type="entry name" value="4-HYDROXY-3-METHYLBUT-2-EN-1-YL DIPHOSPHATE SYNTHASE (FERREDOXIN), CHLOROPLASTIC"/>
    <property type="match status" value="1"/>
</dbReference>
<dbReference type="GO" id="GO:0051539">
    <property type="term" value="F:4 iron, 4 sulfur cluster binding"/>
    <property type="evidence" value="ECO:0007669"/>
    <property type="project" value="UniProtKB-KW"/>
</dbReference>
<dbReference type="PANTHER" id="PTHR30454">
    <property type="entry name" value="4-HYDROXY-3-METHYLBUT-2-EN-1-YL DIPHOSPHATE SYNTHASE"/>
    <property type="match status" value="1"/>
</dbReference>
<evidence type="ECO:0000259" key="3">
    <source>
        <dbReference type="Pfam" id="PF04551"/>
    </source>
</evidence>
<comment type="cofactor">
    <cofactor evidence="1">
        <name>[4Fe-4S] cluster</name>
        <dbReference type="ChEBI" id="CHEBI:49883"/>
    </cofactor>
</comment>
<proteinExistence type="predicted"/>
<dbReference type="EMBL" id="UINC01217231">
    <property type="protein sequence ID" value="SVE43744.1"/>
    <property type="molecule type" value="Genomic_DNA"/>
</dbReference>
<feature type="domain" description="IspG TIM-barrel" evidence="3">
    <location>
        <begin position="10"/>
        <end position="210"/>
    </location>
</feature>
<gene>
    <name evidence="4" type="ORF">METZ01_LOCUS496598</name>
</gene>
<reference evidence="4" key="1">
    <citation type="submission" date="2018-05" db="EMBL/GenBank/DDBJ databases">
        <authorList>
            <person name="Lanie J.A."/>
            <person name="Ng W.-L."/>
            <person name="Kazmierczak K.M."/>
            <person name="Andrzejewski T.M."/>
            <person name="Davidsen T.M."/>
            <person name="Wayne K.J."/>
            <person name="Tettelin H."/>
            <person name="Glass J.I."/>
            <person name="Rusch D."/>
            <person name="Podicherti R."/>
            <person name="Tsui H.-C.T."/>
            <person name="Winkler M.E."/>
        </authorList>
    </citation>
    <scope>NUCLEOTIDE SEQUENCE</scope>
</reference>
<evidence type="ECO:0000313" key="4">
    <source>
        <dbReference type="EMBL" id="SVE43744.1"/>
    </source>
</evidence>
<feature type="non-terminal residue" evidence="4">
    <location>
        <position position="212"/>
    </location>
</feature>
<keyword evidence="2" id="KW-0411">Iron-sulfur</keyword>
<dbReference type="InterPro" id="IPR058578">
    <property type="entry name" value="IspG_TIM"/>
</dbReference>
<protein>
    <recommendedName>
        <fullName evidence="3">IspG TIM-barrel domain-containing protein</fullName>
    </recommendedName>
</protein>
<organism evidence="4">
    <name type="scientific">marine metagenome</name>
    <dbReference type="NCBI Taxonomy" id="408172"/>
    <lineage>
        <taxon>unclassified sequences</taxon>
        <taxon>metagenomes</taxon>
        <taxon>ecological metagenomes</taxon>
    </lineage>
</organism>
<dbReference type="InterPro" id="IPR011005">
    <property type="entry name" value="Dihydropteroate_synth-like_sf"/>
</dbReference>
<sequence>VDELTAREKTYPVNVGGVMIGGGHDIVVQSMTDTDTADVAATVAQSKLLADAGSEIVRLTVNNSAAAKAVPEVSRRLADLGCNVPLVGDFHFIGHRLLRDFPELATTLAKFRINPGNVGRGVRHDENFATFIDIAKDLGKPVRIGVNAGSLDPDLIALKMDENSRISEPLDSEQVENQALVESALKSAEAALHIGLTPNQIIISCKVSRFPQ</sequence>
<dbReference type="GO" id="GO:0046429">
    <property type="term" value="F:4-hydroxy-3-methylbut-2-en-1-yl diphosphate synthase activity (ferredoxin)"/>
    <property type="evidence" value="ECO:0007669"/>
    <property type="project" value="InterPro"/>
</dbReference>
<name>A0A383DHE2_9ZZZZ</name>
<dbReference type="InterPro" id="IPR004588">
    <property type="entry name" value="IspG_bac-typ"/>
</dbReference>
<feature type="non-terminal residue" evidence="4">
    <location>
        <position position="1"/>
    </location>
</feature>
<evidence type="ECO:0000256" key="1">
    <source>
        <dbReference type="ARBA" id="ARBA00001966"/>
    </source>
</evidence>